<feature type="domain" description="Limiting CO2-inducible protein B/C beta carbonyic anhydrase" evidence="2">
    <location>
        <begin position="175"/>
        <end position="400"/>
    </location>
</feature>
<reference evidence="3" key="1">
    <citation type="submission" date="2017-08" db="EMBL/GenBank/DDBJ databases">
        <authorList>
            <person name="Polle J.E."/>
            <person name="Barry K."/>
            <person name="Cushman J."/>
            <person name="Schmutz J."/>
            <person name="Tran D."/>
            <person name="Hathwaick L.T."/>
            <person name="Yim W.C."/>
            <person name="Jenkins J."/>
            <person name="Mckie-Krisberg Z.M."/>
            <person name="Prochnik S."/>
            <person name="Lindquist E."/>
            <person name="Dockter R.B."/>
            <person name="Adam C."/>
            <person name="Molina H."/>
            <person name="Bunkerborg J."/>
            <person name="Jin E."/>
            <person name="Buchheim M."/>
            <person name="Magnuson J."/>
        </authorList>
    </citation>
    <scope>NUCLEOTIDE SEQUENCE</scope>
    <source>
        <strain evidence="3">CCAP 19/18</strain>
    </source>
</reference>
<comment type="caution">
    <text evidence="3">The sequence shown here is derived from an EMBL/GenBank/DDBJ whole genome shotgun (WGS) entry which is preliminary data.</text>
</comment>
<evidence type="ECO:0000313" key="4">
    <source>
        <dbReference type="Proteomes" id="UP000815325"/>
    </source>
</evidence>
<proteinExistence type="predicted"/>
<organism evidence="3 4">
    <name type="scientific">Dunaliella salina</name>
    <name type="common">Green alga</name>
    <name type="synonym">Protococcus salinus</name>
    <dbReference type="NCBI Taxonomy" id="3046"/>
    <lineage>
        <taxon>Eukaryota</taxon>
        <taxon>Viridiplantae</taxon>
        <taxon>Chlorophyta</taxon>
        <taxon>core chlorophytes</taxon>
        <taxon>Chlorophyceae</taxon>
        <taxon>CS clade</taxon>
        <taxon>Chlamydomonadales</taxon>
        <taxon>Dunaliellaceae</taxon>
        <taxon>Dunaliella</taxon>
    </lineage>
</organism>
<sequence length="482" mass="51161">MLLNKSSFANLTSTPRRVHRLNVRANAVSKVQHSSTELTTNQQHQQQGSRFAAITETAPAPPSQMTPGVIGGMAAMMGAGILISKATSGGSGGQNLAQLQGQQAALAAQLQAQQAATQAALLAQQNQIQAAQAAQLAHALETAGMTPSSAAAPKPVPTTSLEERLKAVQQYFPTALPVDDYMNRVELALSQLGFTGNNTIAMSNLCRDESCMILEDKIESVFGACFSTHGLGGVLTCGSIGIKAGLSHSPIVGSKEQYVFFSFPHIAIDSANEIGKISRPNRPGPSSACGALCACLADFQKDGVEANCRVPGVHDAENPEYSILKQRLARQLKSEDCDPSKLDLVSITQAAERTITNDLEHLISQAVDPTKANYAVFTGVQIHNWASDLTDSSIPSLEFVASGKSYTVIDGVKKAMDVTTLPALAPRQLRLLGAYSEEQHPDNGKMAFGSSIQEIPRGYLLRRVGGAAGTRYVQTPDVPRPW</sequence>
<dbReference type="PANTHER" id="PTHR38016">
    <property type="entry name" value="UNNAMED PRODUCT"/>
    <property type="match status" value="1"/>
</dbReference>
<protein>
    <recommendedName>
        <fullName evidence="2">Limiting CO2-inducible protein B/C beta carbonyic anhydrase domain-containing protein</fullName>
    </recommendedName>
</protein>
<evidence type="ECO:0000259" key="2">
    <source>
        <dbReference type="Pfam" id="PF18599"/>
    </source>
</evidence>
<accession>A0ABQ7GU94</accession>
<dbReference type="Proteomes" id="UP000815325">
    <property type="component" value="Unassembled WGS sequence"/>
</dbReference>
<gene>
    <name evidence="3" type="ORF">DUNSADRAFT_3284</name>
</gene>
<dbReference type="Pfam" id="PF18599">
    <property type="entry name" value="LCIB_C_CA"/>
    <property type="match status" value="1"/>
</dbReference>
<evidence type="ECO:0000313" key="3">
    <source>
        <dbReference type="EMBL" id="KAF5838159.1"/>
    </source>
</evidence>
<dbReference type="PANTHER" id="PTHR38016:SF1">
    <property type="entry name" value="LIMITING CO2-INDUCIBLE PROTEIN B_C BETA CARBONYIC ANHYDRASE DOMAIN-CONTAINING PROTEIN"/>
    <property type="match status" value="1"/>
</dbReference>
<keyword evidence="4" id="KW-1185">Reference proteome</keyword>
<dbReference type="InterPro" id="IPR040703">
    <property type="entry name" value="LCIB/C_CA"/>
</dbReference>
<name>A0ABQ7GU94_DUNSA</name>
<evidence type="ECO:0000256" key="1">
    <source>
        <dbReference type="SAM" id="MobiDB-lite"/>
    </source>
</evidence>
<feature type="region of interest" description="Disordered" evidence="1">
    <location>
        <begin position="29"/>
        <end position="48"/>
    </location>
</feature>
<dbReference type="EMBL" id="MU069588">
    <property type="protein sequence ID" value="KAF5838159.1"/>
    <property type="molecule type" value="Genomic_DNA"/>
</dbReference>